<dbReference type="SUPFAM" id="SSF88946">
    <property type="entry name" value="Sigma2 domain of RNA polymerase sigma factors"/>
    <property type="match status" value="1"/>
</dbReference>
<reference evidence="7" key="2">
    <citation type="submission" date="2020-09" db="EMBL/GenBank/DDBJ databases">
        <authorList>
            <person name="Sun Q."/>
            <person name="Zhou Y."/>
        </authorList>
    </citation>
    <scope>NUCLEOTIDE SEQUENCE</scope>
    <source>
        <strain evidence="7">CGMCC 1.15448</strain>
    </source>
</reference>
<dbReference type="PANTHER" id="PTHR43133:SF46">
    <property type="entry name" value="RNA POLYMERASE SIGMA-70 FACTOR ECF SUBFAMILY"/>
    <property type="match status" value="1"/>
</dbReference>
<evidence type="ECO:0000256" key="3">
    <source>
        <dbReference type="ARBA" id="ARBA00023082"/>
    </source>
</evidence>
<keyword evidence="2" id="KW-0805">Transcription regulation</keyword>
<dbReference type="GO" id="GO:0016987">
    <property type="term" value="F:sigma factor activity"/>
    <property type="evidence" value="ECO:0007669"/>
    <property type="project" value="UniProtKB-KW"/>
</dbReference>
<dbReference type="InterPro" id="IPR036388">
    <property type="entry name" value="WH-like_DNA-bd_sf"/>
</dbReference>
<dbReference type="SUPFAM" id="SSF88659">
    <property type="entry name" value="Sigma3 and sigma4 domains of RNA polymerase sigma factors"/>
    <property type="match status" value="1"/>
</dbReference>
<dbReference type="InterPro" id="IPR013324">
    <property type="entry name" value="RNA_pol_sigma_r3/r4-like"/>
</dbReference>
<dbReference type="InterPro" id="IPR013249">
    <property type="entry name" value="RNA_pol_sigma70_r4_t2"/>
</dbReference>
<dbReference type="AlphaFoldDB" id="A0A8J2XRR2"/>
<comment type="caution">
    <text evidence="7">The sequence shown here is derived from an EMBL/GenBank/DDBJ whole genome shotgun (WGS) entry which is preliminary data.</text>
</comment>
<keyword evidence="3" id="KW-0731">Sigma factor</keyword>
<evidence type="ECO:0000259" key="5">
    <source>
        <dbReference type="Pfam" id="PF04542"/>
    </source>
</evidence>
<name>A0A8J2XRR2_9BACT</name>
<dbReference type="InterPro" id="IPR014284">
    <property type="entry name" value="RNA_pol_sigma-70_dom"/>
</dbReference>
<dbReference type="RefSeq" id="WP_188932758.1">
    <property type="nucleotide sequence ID" value="NZ_BMJC01000003.1"/>
</dbReference>
<dbReference type="CDD" id="cd06171">
    <property type="entry name" value="Sigma70_r4"/>
    <property type="match status" value="1"/>
</dbReference>
<dbReference type="Pfam" id="PF04542">
    <property type="entry name" value="Sigma70_r2"/>
    <property type="match status" value="1"/>
</dbReference>
<dbReference type="NCBIfam" id="TIGR02985">
    <property type="entry name" value="Sig70_bacteroi1"/>
    <property type="match status" value="1"/>
</dbReference>
<dbReference type="GO" id="GO:0006352">
    <property type="term" value="P:DNA-templated transcription initiation"/>
    <property type="evidence" value="ECO:0007669"/>
    <property type="project" value="InterPro"/>
</dbReference>
<feature type="domain" description="RNA polymerase sigma factor 70 region 4 type 2" evidence="6">
    <location>
        <begin position="128"/>
        <end position="174"/>
    </location>
</feature>
<reference evidence="7" key="1">
    <citation type="journal article" date="2014" name="Int. J. Syst. Evol. Microbiol.">
        <title>Complete genome sequence of Corynebacterium casei LMG S-19264T (=DSM 44701T), isolated from a smear-ripened cheese.</title>
        <authorList>
            <consortium name="US DOE Joint Genome Institute (JGI-PGF)"/>
            <person name="Walter F."/>
            <person name="Albersmeier A."/>
            <person name="Kalinowski J."/>
            <person name="Ruckert C."/>
        </authorList>
    </citation>
    <scope>NUCLEOTIDE SEQUENCE</scope>
    <source>
        <strain evidence="7">CGMCC 1.15448</strain>
    </source>
</reference>
<keyword evidence="7" id="KW-0240">DNA-directed RNA polymerase</keyword>
<keyword evidence="8" id="KW-1185">Reference proteome</keyword>
<dbReference type="InterPro" id="IPR014327">
    <property type="entry name" value="RNA_pol_sigma70_bacteroid"/>
</dbReference>
<evidence type="ECO:0000256" key="4">
    <source>
        <dbReference type="ARBA" id="ARBA00023163"/>
    </source>
</evidence>
<sequence>MENIQYQIKLWLKNEEKAFEEVFKYYYPRLFRYAFRYLKNDFWAEELSMEVLGRVWERKPVITHESFENYLFTAARNHLINHWQRKIDGLLSLEALPTEGEGIAGKDDASAYDPVLSRELETVYNDSLSELPPQRRLIFHLHRNEHLSYKEIASKLHISPRTVENHIAAALKQLRVAMMQYLTSIIL</sequence>
<evidence type="ECO:0000259" key="6">
    <source>
        <dbReference type="Pfam" id="PF08281"/>
    </source>
</evidence>
<gene>
    <name evidence="7" type="ORF">GCM10011511_28460</name>
</gene>
<dbReference type="InterPro" id="IPR039425">
    <property type="entry name" value="RNA_pol_sigma-70-like"/>
</dbReference>
<feature type="domain" description="RNA polymerase sigma-70 region 2" evidence="5">
    <location>
        <begin position="23"/>
        <end position="86"/>
    </location>
</feature>
<keyword evidence="4" id="KW-0804">Transcription</keyword>
<dbReference type="GO" id="GO:0000428">
    <property type="term" value="C:DNA-directed RNA polymerase complex"/>
    <property type="evidence" value="ECO:0007669"/>
    <property type="project" value="UniProtKB-KW"/>
</dbReference>
<dbReference type="EMBL" id="BMJC01000003">
    <property type="protein sequence ID" value="GGB03463.1"/>
    <property type="molecule type" value="Genomic_DNA"/>
</dbReference>
<dbReference type="GO" id="GO:0003677">
    <property type="term" value="F:DNA binding"/>
    <property type="evidence" value="ECO:0007669"/>
    <property type="project" value="InterPro"/>
</dbReference>
<protein>
    <submittedName>
        <fullName evidence="7">DNA-directed RNA polymerase sigma-70 factor</fullName>
    </submittedName>
</protein>
<dbReference type="Gene3D" id="1.10.1740.10">
    <property type="match status" value="1"/>
</dbReference>
<dbReference type="InterPro" id="IPR007627">
    <property type="entry name" value="RNA_pol_sigma70_r2"/>
</dbReference>
<proteinExistence type="inferred from homology"/>
<dbReference type="Pfam" id="PF08281">
    <property type="entry name" value="Sigma70_r4_2"/>
    <property type="match status" value="1"/>
</dbReference>
<dbReference type="NCBIfam" id="TIGR02937">
    <property type="entry name" value="sigma70-ECF"/>
    <property type="match status" value="1"/>
</dbReference>
<accession>A0A8J2XRR2</accession>
<comment type="similarity">
    <text evidence="1">Belongs to the sigma-70 factor family. ECF subfamily.</text>
</comment>
<evidence type="ECO:0000256" key="1">
    <source>
        <dbReference type="ARBA" id="ARBA00010641"/>
    </source>
</evidence>
<dbReference type="PANTHER" id="PTHR43133">
    <property type="entry name" value="RNA POLYMERASE ECF-TYPE SIGMA FACTO"/>
    <property type="match status" value="1"/>
</dbReference>
<dbReference type="Proteomes" id="UP000607559">
    <property type="component" value="Unassembled WGS sequence"/>
</dbReference>
<evidence type="ECO:0000256" key="2">
    <source>
        <dbReference type="ARBA" id="ARBA00023015"/>
    </source>
</evidence>
<dbReference type="InterPro" id="IPR013325">
    <property type="entry name" value="RNA_pol_sigma_r2"/>
</dbReference>
<organism evidence="7 8">
    <name type="scientific">Puia dinghuensis</name>
    <dbReference type="NCBI Taxonomy" id="1792502"/>
    <lineage>
        <taxon>Bacteria</taxon>
        <taxon>Pseudomonadati</taxon>
        <taxon>Bacteroidota</taxon>
        <taxon>Chitinophagia</taxon>
        <taxon>Chitinophagales</taxon>
        <taxon>Chitinophagaceae</taxon>
        <taxon>Puia</taxon>
    </lineage>
</organism>
<dbReference type="Gene3D" id="1.10.10.10">
    <property type="entry name" value="Winged helix-like DNA-binding domain superfamily/Winged helix DNA-binding domain"/>
    <property type="match status" value="1"/>
</dbReference>
<evidence type="ECO:0000313" key="8">
    <source>
        <dbReference type="Proteomes" id="UP000607559"/>
    </source>
</evidence>
<evidence type="ECO:0000313" key="7">
    <source>
        <dbReference type="EMBL" id="GGB03463.1"/>
    </source>
</evidence>